<dbReference type="AlphaFoldDB" id="A0AAV4T102"/>
<keyword evidence="2" id="KW-1185">Reference proteome</keyword>
<evidence type="ECO:0000313" key="2">
    <source>
        <dbReference type="Proteomes" id="UP001054837"/>
    </source>
</evidence>
<evidence type="ECO:0000313" key="1">
    <source>
        <dbReference type="EMBL" id="GIY39745.1"/>
    </source>
</evidence>
<organism evidence="1 2">
    <name type="scientific">Caerostris darwini</name>
    <dbReference type="NCBI Taxonomy" id="1538125"/>
    <lineage>
        <taxon>Eukaryota</taxon>
        <taxon>Metazoa</taxon>
        <taxon>Ecdysozoa</taxon>
        <taxon>Arthropoda</taxon>
        <taxon>Chelicerata</taxon>
        <taxon>Arachnida</taxon>
        <taxon>Araneae</taxon>
        <taxon>Araneomorphae</taxon>
        <taxon>Entelegynae</taxon>
        <taxon>Araneoidea</taxon>
        <taxon>Araneidae</taxon>
        <taxon>Caerostris</taxon>
    </lineage>
</organism>
<dbReference type="EMBL" id="BPLQ01008836">
    <property type="protein sequence ID" value="GIY39745.1"/>
    <property type="molecule type" value="Genomic_DNA"/>
</dbReference>
<dbReference type="Proteomes" id="UP001054837">
    <property type="component" value="Unassembled WGS sequence"/>
</dbReference>
<comment type="caution">
    <text evidence="1">The sequence shown here is derived from an EMBL/GenBank/DDBJ whole genome shotgun (WGS) entry which is preliminary data.</text>
</comment>
<gene>
    <name evidence="1" type="ORF">CDAR_271811</name>
</gene>
<accession>A0AAV4T102</accession>
<name>A0AAV4T102_9ARAC</name>
<protein>
    <submittedName>
        <fullName evidence="1">Uncharacterized protein</fullName>
    </submittedName>
</protein>
<proteinExistence type="predicted"/>
<sequence>MTYYEIGNSPLSVSLQIDLSLKLEDSVATRLDKALVLPDPLTMTERWCVSCPEGSYTKFALTTLLFIWCEETPREKIDDSPTFERNSIKEGKKKIYPRMLSCFPKTIAQSSIYFDDTLSSSFE</sequence>
<reference evidence="1 2" key="1">
    <citation type="submission" date="2021-06" db="EMBL/GenBank/DDBJ databases">
        <title>Caerostris darwini draft genome.</title>
        <authorList>
            <person name="Kono N."/>
            <person name="Arakawa K."/>
        </authorList>
    </citation>
    <scope>NUCLEOTIDE SEQUENCE [LARGE SCALE GENOMIC DNA]</scope>
</reference>